<evidence type="ECO:0000313" key="1">
    <source>
        <dbReference type="EMBL" id="OMO80373.1"/>
    </source>
</evidence>
<reference evidence="1 2" key="1">
    <citation type="submission" date="2013-09" db="EMBL/GenBank/DDBJ databases">
        <title>Corchorus capsularis genome sequencing.</title>
        <authorList>
            <person name="Alam M."/>
            <person name="Haque M.S."/>
            <person name="Islam M.S."/>
            <person name="Emdad E.M."/>
            <person name="Islam M.M."/>
            <person name="Ahmed B."/>
            <person name="Halim A."/>
            <person name="Hossen Q.M.M."/>
            <person name="Hossain M.Z."/>
            <person name="Ahmed R."/>
            <person name="Khan M.M."/>
            <person name="Islam R."/>
            <person name="Rashid M.M."/>
            <person name="Khan S.A."/>
            <person name="Rahman M.S."/>
            <person name="Alam M."/>
        </authorList>
    </citation>
    <scope>NUCLEOTIDE SEQUENCE [LARGE SCALE GENOMIC DNA]</scope>
    <source>
        <strain evidence="2">cv. CVL-1</strain>
        <tissue evidence="1">Whole seedling</tissue>
    </source>
</reference>
<gene>
    <name evidence="1" type="ORF">CCACVL1_13006</name>
</gene>
<name>A0A1R3ICQ7_COCAP</name>
<keyword evidence="2" id="KW-1185">Reference proteome</keyword>
<dbReference type="EMBL" id="AWWV01010309">
    <property type="protein sequence ID" value="OMO80373.1"/>
    <property type="molecule type" value="Genomic_DNA"/>
</dbReference>
<comment type="caution">
    <text evidence="1">The sequence shown here is derived from an EMBL/GenBank/DDBJ whole genome shotgun (WGS) entry which is preliminary data.</text>
</comment>
<organism evidence="1 2">
    <name type="scientific">Corchorus capsularis</name>
    <name type="common">Jute</name>
    <dbReference type="NCBI Taxonomy" id="210143"/>
    <lineage>
        <taxon>Eukaryota</taxon>
        <taxon>Viridiplantae</taxon>
        <taxon>Streptophyta</taxon>
        <taxon>Embryophyta</taxon>
        <taxon>Tracheophyta</taxon>
        <taxon>Spermatophyta</taxon>
        <taxon>Magnoliopsida</taxon>
        <taxon>eudicotyledons</taxon>
        <taxon>Gunneridae</taxon>
        <taxon>Pentapetalae</taxon>
        <taxon>rosids</taxon>
        <taxon>malvids</taxon>
        <taxon>Malvales</taxon>
        <taxon>Malvaceae</taxon>
        <taxon>Grewioideae</taxon>
        <taxon>Apeibeae</taxon>
        <taxon>Corchorus</taxon>
    </lineage>
</organism>
<dbReference type="Gramene" id="OMO80373">
    <property type="protein sequence ID" value="OMO80373"/>
    <property type="gene ID" value="CCACVL1_13006"/>
</dbReference>
<protein>
    <submittedName>
        <fullName evidence="1">Uncharacterized protein</fullName>
    </submittedName>
</protein>
<sequence length="30" mass="3277">MADQSSPAAIDPYKFLNIVQNPDGSLTRLN</sequence>
<dbReference type="Proteomes" id="UP000188268">
    <property type="component" value="Unassembled WGS sequence"/>
</dbReference>
<evidence type="ECO:0000313" key="2">
    <source>
        <dbReference type="Proteomes" id="UP000188268"/>
    </source>
</evidence>
<proteinExistence type="predicted"/>
<accession>A0A1R3ICQ7</accession>
<dbReference type="AlphaFoldDB" id="A0A1R3ICQ7"/>